<organism evidence="1">
    <name type="scientific">Anguilla anguilla</name>
    <name type="common">European freshwater eel</name>
    <name type="synonym">Muraena anguilla</name>
    <dbReference type="NCBI Taxonomy" id="7936"/>
    <lineage>
        <taxon>Eukaryota</taxon>
        <taxon>Metazoa</taxon>
        <taxon>Chordata</taxon>
        <taxon>Craniata</taxon>
        <taxon>Vertebrata</taxon>
        <taxon>Euteleostomi</taxon>
        <taxon>Actinopterygii</taxon>
        <taxon>Neopterygii</taxon>
        <taxon>Teleostei</taxon>
        <taxon>Anguilliformes</taxon>
        <taxon>Anguillidae</taxon>
        <taxon>Anguilla</taxon>
    </lineage>
</organism>
<reference evidence="1" key="2">
    <citation type="journal article" date="2015" name="Fish Shellfish Immunol.">
        <title>Early steps in the European eel (Anguilla anguilla)-Vibrio vulnificus interaction in the gills: Role of the RtxA13 toxin.</title>
        <authorList>
            <person name="Callol A."/>
            <person name="Pajuelo D."/>
            <person name="Ebbesson L."/>
            <person name="Teles M."/>
            <person name="MacKenzie S."/>
            <person name="Amaro C."/>
        </authorList>
    </citation>
    <scope>NUCLEOTIDE SEQUENCE</scope>
</reference>
<sequence length="79" mass="8995">MNSSTQWIGYNGTPRPIRGAQVSGEKYFQALCLYHCSKSGQQEGLILCHTINGHTQTYSKDSSYKMYNRCSSVRLWVNN</sequence>
<dbReference type="EMBL" id="GBXM01092360">
    <property type="protein sequence ID" value="JAH16217.1"/>
    <property type="molecule type" value="Transcribed_RNA"/>
</dbReference>
<evidence type="ECO:0000313" key="1">
    <source>
        <dbReference type="EMBL" id="JAH16217.1"/>
    </source>
</evidence>
<proteinExistence type="predicted"/>
<reference evidence="1" key="1">
    <citation type="submission" date="2014-11" db="EMBL/GenBank/DDBJ databases">
        <authorList>
            <person name="Amaro Gonzalez C."/>
        </authorList>
    </citation>
    <scope>NUCLEOTIDE SEQUENCE</scope>
</reference>
<dbReference type="AlphaFoldDB" id="A0A0E9QI74"/>
<protein>
    <submittedName>
        <fullName evidence="1">Uncharacterized protein</fullName>
    </submittedName>
</protein>
<name>A0A0E9QI74_ANGAN</name>
<accession>A0A0E9QI74</accession>